<evidence type="ECO:0000259" key="2">
    <source>
        <dbReference type="Pfam" id="PF26118"/>
    </source>
</evidence>
<accession>A0A2H4SLE6</accession>
<feature type="compositionally biased region" description="Basic and acidic residues" evidence="1">
    <location>
        <begin position="86"/>
        <end position="110"/>
    </location>
</feature>
<proteinExistence type="predicted"/>
<feature type="region of interest" description="Disordered" evidence="1">
    <location>
        <begin position="86"/>
        <end position="218"/>
    </location>
</feature>
<dbReference type="OrthoDB" id="5428245at2759"/>
<dbReference type="EMBL" id="CP023325">
    <property type="protein sequence ID" value="ATY63931.1"/>
    <property type="molecule type" value="Genomic_DNA"/>
</dbReference>
<feature type="compositionally biased region" description="Low complexity" evidence="1">
    <location>
        <begin position="197"/>
        <end position="209"/>
    </location>
</feature>
<dbReference type="VEuPathDB" id="FungiDB:CCM_04372"/>
<reference evidence="3 4" key="1">
    <citation type="journal article" date="2017" name="BMC Genomics">
        <title>Chromosome level assembly and secondary metabolite potential of the parasitic fungus Cordyceps militaris.</title>
        <authorList>
            <person name="Kramer G.J."/>
            <person name="Nodwell J.R."/>
        </authorList>
    </citation>
    <scope>NUCLEOTIDE SEQUENCE [LARGE SCALE GENOMIC DNA]</scope>
    <source>
        <strain evidence="3 4">ATCC 34164</strain>
    </source>
</reference>
<evidence type="ECO:0000313" key="3">
    <source>
        <dbReference type="EMBL" id="ATY63931.1"/>
    </source>
</evidence>
<dbReference type="Proteomes" id="UP000323067">
    <property type="component" value="Chromosome v"/>
</dbReference>
<gene>
    <name evidence="3" type="ORF">A9K55_004288</name>
</gene>
<organism evidence="3 4">
    <name type="scientific">Cordyceps militaris</name>
    <name type="common">Caterpillar fungus</name>
    <name type="synonym">Clavaria militaris</name>
    <dbReference type="NCBI Taxonomy" id="73501"/>
    <lineage>
        <taxon>Eukaryota</taxon>
        <taxon>Fungi</taxon>
        <taxon>Dikarya</taxon>
        <taxon>Ascomycota</taxon>
        <taxon>Pezizomycotina</taxon>
        <taxon>Sordariomycetes</taxon>
        <taxon>Hypocreomycetidae</taxon>
        <taxon>Hypocreales</taxon>
        <taxon>Cordycipitaceae</taxon>
        <taxon>Cordyceps</taxon>
    </lineage>
</organism>
<dbReference type="AlphaFoldDB" id="A0A2H4SLE6"/>
<feature type="compositionally biased region" description="Basic and acidic residues" evidence="1">
    <location>
        <begin position="1"/>
        <end position="24"/>
    </location>
</feature>
<name>A0A2H4SLE6_CORMI</name>
<evidence type="ECO:0000256" key="1">
    <source>
        <dbReference type="SAM" id="MobiDB-lite"/>
    </source>
</evidence>
<feature type="region of interest" description="Disordered" evidence="1">
    <location>
        <begin position="1"/>
        <end position="32"/>
    </location>
</feature>
<sequence length="485" mass="56603">MSRGDRYEQDRYYERDRDYERDRAGGGGAYSRDRVVEDDRYYMRGGRGPEVEERDRLYERDVDFDRRRPVYEEPRYADHLARDFERQVALDERDLETRRPRSDIFDRRPEPGPLIRHSPPPPARSRYEYDERDTYRDSYREPARDPYRDELYPPAPRSERPDHLREVVRERTIERDRSPAGSRASRSHRSHSRSRSRSISSHSRSGGASVRQEYPKKGKTRIPSTLVEKKIIIDLGYPYVEEGNLIIIQKALGQEHIDELLRLSEEYSKASVPITVPAPPKSAAGGIIEERREERHRPHHDEIKQEVIITPPPPPQPIYIQAPTPPAPVYTYAPAPPAPAPASSAPIIIDAHPRSPRRATVEVVDKTVIRDDYPRYLKGDYEEETLVVGPLVRARSRSRSRARGDIRAEIRALEREYEGSQRHHHHHHRDEDEWDIIRTERVEDGQLVVYEERVDRISSHPKPARLEKDKKAHPGLLRAMLTSLT</sequence>
<feature type="compositionally biased region" description="Basic residues" evidence="1">
    <location>
        <begin position="185"/>
        <end position="196"/>
    </location>
</feature>
<dbReference type="VEuPathDB" id="FungiDB:A9K55_004288"/>
<dbReference type="InterPro" id="IPR058348">
    <property type="entry name" value="DUF8035"/>
</dbReference>
<evidence type="ECO:0000313" key="4">
    <source>
        <dbReference type="Proteomes" id="UP000323067"/>
    </source>
</evidence>
<protein>
    <recommendedName>
        <fullName evidence="2">DUF8035 domain-containing protein</fullName>
    </recommendedName>
</protein>
<feature type="domain" description="DUF8035" evidence="2">
    <location>
        <begin position="216"/>
        <end position="269"/>
    </location>
</feature>
<feature type="compositionally biased region" description="Basic and acidic residues" evidence="1">
    <location>
        <begin position="125"/>
        <end position="178"/>
    </location>
</feature>
<dbReference type="Pfam" id="PF26118">
    <property type="entry name" value="DUF8035"/>
    <property type="match status" value="1"/>
</dbReference>